<keyword evidence="2" id="KW-1185">Reference proteome</keyword>
<gene>
    <name evidence="1" type="ORF">JJB07_15745</name>
</gene>
<accession>A0ABS1JCS3</accession>
<evidence type="ECO:0000313" key="1">
    <source>
        <dbReference type="EMBL" id="MBL0388072.1"/>
    </source>
</evidence>
<dbReference type="Proteomes" id="UP000602284">
    <property type="component" value="Unassembled WGS sequence"/>
</dbReference>
<dbReference type="EMBL" id="JAEQNB010000005">
    <property type="protein sequence ID" value="MBL0388072.1"/>
    <property type="molecule type" value="Genomic_DNA"/>
</dbReference>
<evidence type="ECO:0000313" key="2">
    <source>
        <dbReference type="Proteomes" id="UP000602284"/>
    </source>
</evidence>
<sequence>MYERGTYNLSKRERAKSFLKTRARGLERALFSYEFENGSVGDVLVELKAYQNEDGGFGHGLEPDFRCAASSALATTIGLQVLGRLPVDHENEMVQQVIGYLLTTLNRDKLLWEIVPPEVESAPRAPWWTYSANPEESWGWGNPSAEILGHLHRYAELVPPDLLATLTEKAVAYINSVEKENFHELLCFLRLEERLPQASQRQIESKIRRLLDACVTVDPEQWATYCLQPIQVAPSPQSRHYQQFADVLPANLDSLLEKQTQEGVWEPAWAWGQFEETWPQAKQDWCGWLTLENLRVLRAYSR</sequence>
<protein>
    <submittedName>
        <fullName evidence="1">Uncharacterized protein</fullName>
    </submittedName>
</protein>
<organism evidence="1 2">
    <name type="scientific">Tumebacillus amylolyticus</name>
    <dbReference type="NCBI Taxonomy" id="2801339"/>
    <lineage>
        <taxon>Bacteria</taxon>
        <taxon>Bacillati</taxon>
        <taxon>Bacillota</taxon>
        <taxon>Bacilli</taxon>
        <taxon>Bacillales</taxon>
        <taxon>Alicyclobacillaceae</taxon>
        <taxon>Tumebacillus</taxon>
    </lineage>
</organism>
<name>A0ABS1JCS3_9BACL</name>
<dbReference type="InterPro" id="IPR008930">
    <property type="entry name" value="Terpenoid_cyclase/PrenylTrfase"/>
</dbReference>
<dbReference type="SUPFAM" id="SSF48239">
    <property type="entry name" value="Terpenoid cyclases/Protein prenyltransferases"/>
    <property type="match status" value="1"/>
</dbReference>
<comment type="caution">
    <text evidence="1">The sequence shown here is derived from an EMBL/GenBank/DDBJ whole genome shotgun (WGS) entry which is preliminary data.</text>
</comment>
<reference evidence="1 2" key="1">
    <citation type="submission" date="2021-01" db="EMBL/GenBank/DDBJ databases">
        <title>Tumebacillus sp. strain ITR2 16S ribosomal RNA gene Genome sequencing and assembly.</title>
        <authorList>
            <person name="Kang M."/>
        </authorList>
    </citation>
    <scope>NUCLEOTIDE SEQUENCE [LARGE SCALE GENOMIC DNA]</scope>
    <source>
        <strain evidence="1 2">ITR2</strain>
    </source>
</reference>
<proteinExistence type="predicted"/>